<evidence type="ECO:0000256" key="2">
    <source>
        <dbReference type="ARBA" id="ARBA00023015"/>
    </source>
</evidence>
<feature type="domain" description="HTH lysR-type" evidence="5">
    <location>
        <begin position="12"/>
        <end position="69"/>
    </location>
</feature>
<dbReference type="GO" id="GO:0005829">
    <property type="term" value="C:cytosol"/>
    <property type="evidence" value="ECO:0007669"/>
    <property type="project" value="TreeGrafter"/>
</dbReference>
<dbReference type="PATRIC" id="fig|759362.5.peg.835"/>
<dbReference type="InterPro" id="IPR050950">
    <property type="entry name" value="HTH-type_LysR_regulators"/>
</dbReference>
<dbReference type="Gene3D" id="1.10.10.10">
    <property type="entry name" value="Winged helix-like DNA-binding domain superfamily/Winged helix DNA-binding domain"/>
    <property type="match status" value="1"/>
</dbReference>
<keyword evidence="7" id="KW-1185">Reference proteome</keyword>
<organism evidence="6 7">
    <name type="scientific">Ketogulonicigenium vulgare (strain WSH-001)</name>
    <dbReference type="NCBI Taxonomy" id="759362"/>
    <lineage>
        <taxon>Bacteria</taxon>
        <taxon>Pseudomonadati</taxon>
        <taxon>Pseudomonadota</taxon>
        <taxon>Alphaproteobacteria</taxon>
        <taxon>Rhodobacterales</taxon>
        <taxon>Roseobacteraceae</taxon>
        <taxon>Ketogulonicigenium</taxon>
    </lineage>
</organism>
<dbReference type="Gene3D" id="3.40.190.290">
    <property type="match status" value="1"/>
</dbReference>
<sequence>MVLPAALPLTRLSLRQVLLLSAIDDSGSLKQAAATIGMSQPRASKSVQEIEDLMGHRLFNRTNRGLSPTTAGEVVIRHAKTMMAQLSTLQQELSSLATGSWRRLRIGTIMGAVPIVSDVVQRYLERYPQTSVEIMDDTSAELLRMLDRGVLDLVIGRTSVSATLALYDTQILQQETLTVVANPAHPLVGRRRVRLEDLREPRWIVYTAGMPMRLSLEQEYRHAGLPFPRNLLETRSGFTTMSLLQSSPNAIALLSSDAAAFLVDFGIARTLPVHLSARSEPYEVITLRAGTLPEHVRDFIAVLRDDQHGDWAI</sequence>
<dbReference type="EMBL" id="CP002018">
    <property type="protein sequence ID" value="AEM40646.1"/>
    <property type="molecule type" value="Genomic_DNA"/>
</dbReference>
<evidence type="ECO:0000256" key="1">
    <source>
        <dbReference type="ARBA" id="ARBA00009437"/>
    </source>
</evidence>
<comment type="similarity">
    <text evidence="1">Belongs to the LysR transcriptional regulatory family.</text>
</comment>
<dbReference type="eggNOG" id="COG0583">
    <property type="taxonomic scope" value="Bacteria"/>
</dbReference>
<dbReference type="PANTHER" id="PTHR30419:SF8">
    <property type="entry name" value="NITROGEN ASSIMILATION TRANSCRIPTIONAL ACTIVATOR-RELATED"/>
    <property type="match status" value="1"/>
</dbReference>
<keyword evidence="4" id="KW-0804">Transcription</keyword>
<evidence type="ECO:0000313" key="7">
    <source>
        <dbReference type="Proteomes" id="UP000000692"/>
    </source>
</evidence>
<evidence type="ECO:0000313" key="6">
    <source>
        <dbReference type="EMBL" id="AEM40646.1"/>
    </source>
</evidence>
<accession>F9Y514</accession>
<dbReference type="GO" id="GO:0003677">
    <property type="term" value="F:DNA binding"/>
    <property type="evidence" value="ECO:0007669"/>
    <property type="project" value="UniProtKB-KW"/>
</dbReference>
<keyword evidence="3" id="KW-0238">DNA-binding</keyword>
<dbReference type="RefSeq" id="WP_014537664.1">
    <property type="nucleotide sequence ID" value="NC_017384.1"/>
</dbReference>
<dbReference type="SUPFAM" id="SSF46785">
    <property type="entry name" value="Winged helix' DNA-binding domain"/>
    <property type="match status" value="1"/>
</dbReference>
<dbReference type="InterPro" id="IPR005119">
    <property type="entry name" value="LysR_subst-bd"/>
</dbReference>
<evidence type="ECO:0000256" key="3">
    <source>
        <dbReference type="ARBA" id="ARBA00023125"/>
    </source>
</evidence>
<dbReference type="InterPro" id="IPR036390">
    <property type="entry name" value="WH_DNA-bd_sf"/>
</dbReference>
<proteinExistence type="inferred from homology"/>
<dbReference type="HOGENOM" id="CLU_039613_6_0_5"/>
<dbReference type="KEGG" id="kvl:KVU_0806"/>
<protein>
    <submittedName>
        <fullName evidence="6">Putative transcriptional regulator, LysR family protein</fullName>
    </submittedName>
</protein>
<name>F9Y514_KETVW</name>
<dbReference type="Pfam" id="PF03466">
    <property type="entry name" value="LysR_substrate"/>
    <property type="match status" value="1"/>
</dbReference>
<evidence type="ECO:0000259" key="5">
    <source>
        <dbReference type="PROSITE" id="PS50931"/>
    </source>
</evidence>
<dbReference type="Pfam" id="PF00126">
    <property type="entry name" value="HTH_1"/>
    <property type="match status" value="1"/>
</dbReference>
<keyword evidence="2" id="KW-0805">Transcription regulation</keyword>
<dbReference type="InterPro" id="IPR036388">
    <property type="entry name" value="WH-like_DNA-bd_sf"/>
</dbReference>
<dbReference type="PANTHER" id="PTHR30419">
    <property type="entry name" value="HTH-TYPE TRANSCRIPTIONAL REGULATOR YBHD"/>
    <property type="match status" value="1"/>
</dbReference>
<dbReference type="OrthoDB" id="9803030at2"/>
<gene>
    <name evidence="6" type="ordered locus">KVU_0806</name>
</gene>
<dbReference type="Proteomes" id="UP000000692">
    <property type="component" value="Chromosome"/>
</dbReference>
<dbReference type="PROSITE" id="PS50931">
    <property type="entry name" value="HTH_LYSR"/>
    <property type="match status" value="1"/>
</dbReference>
<dbReference type="AlphaFoldDB" id="F9Y514"/>
<dbReference type="InterPro" id="IPR000847">
    <property type="entry name" value="LysR_HTH_N"/>
</dbReference>
<dbReference type="SUPFAM" id="SSF53850">
    <property type="entry name" value="Periplasmic binding protein-like II"/>
    <property type="match status" value="1"/>
</dbReference>
<evidence type="ECO:0000256" key="4">
    <source>
        <dbReference type="ARBA" id="ARBA00023163"/>
    </source>
</evidence>
<dbReference type="GO" id="GO:0003700">
    <property type="term" value="F:DNA-binding transcription factor activity"/>
    <property type="evidence" value="ECO:0007669"/>
    <property type="project" value="InterPro"/>
</dbReference>
<reference evidence="6 7" key="1">
    <citation type="journal article" date="2011" name="J. Bacteriol.">
        <title>Complete genome sequence of the industrial strain Ketogulonicigenium vulgare WSH-001.</title>
        <authorList>
            <person name="Liu L."/>
            <person name="Li Y."/>
            <person name="Zhang J."/>
            <person name="Zhou Z."/>
            <person name="Liu J."/>
            <person name="Li X."/>
            <person name="Zhou J."/>
            <person name="Du G."/>
            <person name="Wang L."/>
            <person name="Chen J."/>
        </authorList>
    </citation>
    <scope>NUCLEOTIDE SEQUENCE [LARGE SCALE GENOMIC DNA]</scope>
    <source>
        <strain evidence="6 7">WSH-001</strain>
    </source>
</reference>